<name>A0A3E0HGI8_9PSEU</name>
<comment type="caution">
    <text evidence="2">The sequence shown here is derived from an EMBL/GenBank/DDBJ whole genome shotgun (WGS) entry which is preliminary data.</text>
</comment>
<accession>A0A3E0HGI8</accession>
<evidence type="ECO:0000313" key="3">
    <source>
        <dbReference type="Proteomes" id="UP000256269"/>
    </source>
</evidence>
<organism evidence="2 3">
    <name type="scientific">Kutzneria buriramensis</name>
    <dbReference type="NCBI Taxonomy" id="1045776"/>
    <lineage>
        <taxon>Bacteria</taxon>
        <taxon>Bacillati</taxon>
        <taxon>Actinomycetota</taxon>
        <taxon>Actinomycetes</taxon>
        <taxon>Pseudonocardiales</taxon>
        <taxon>Pseudonocardiaceae</taxon>
        <taxon>Kutzneria</taxon>
    </lineage>
</organism>
<keyword evidence="3" id="KW-1185">Reference proteome</keyword>
<evidence type="ECO:0000256" key="1">
    <source>
        <dbReference type="SAM" id="Phobius"/>
    </source>
</evidence>
<sequence>MTVFAIIDWAVRIVVLGQAIRWYGSLAGLGTGVVLLLASESCWRLISGEWGNLWPTRMVIALVARRRGRRSAG</sequence>
<evidence type="ECO:0000313" key="2">
    <source>
        <dbReference type="EMBL" id="REH44849.1"/>
    </source>
</evidence>
<feature type="transmembrane region" description="Helical" evidence="1">
    <location>
        <begin position="20"/>
        <end position="38"/>
    </location>
</feature>
<keyword evidence="1" id="KW-0472">Membrane</keyword>
<reference evidence="2 3" key="1">
    <citation type="submission" date="2018-08" db="EMBL/GenBank/DDBJ databases">
        <title>Genomic Encyclopedia of Archaeal and Bacterial Type Strains, Phase II (KMG-II): from individual species to whole genera.</title>
        <authorList>
            <person name="Goeker M."/>
        </authorList>
    </citation>
    <scope>NUCLEOTIDE SEQUENCE [LARGE SCALE GENOMIC DNA]</scope>
    <source>
        <strain evidence="2 3">DSM 45791</strain>
    </source>
</reference>
<keyword evidence="1" id="KW-1133">Transmembrane helix</keyword>
<proteinExistence type="predicted"/>
<protein>
    <submittedName>
        <fullName evidence="2">Uncharacterized protein</fullName>
    </submittedName>
</protein>
<keyword evidence="1" id="KW-0812">Transmembrane</keyword>
<gene>
    <name evidence="2" type="ORF">BCF44_108330</name>
</gene>
<dbReference type="AlphaFoldDB" id="A0A3E0HGI8"/>
<dbReference type="EMBL" id="QUNO01000008">
    <property type="protein sequence ID" value="REH44849.1"/>
    <property type="molecule type" value="Genomic_DNA"/>
</dbReference>
<dbReference type="Proteomes" id="UP000256269">
    <property type="component" value="Unassembled WGS sequence"/>
</dbReference>